<dbReference type="EMBL" id="QUZM01000009">
    <property type="protein sequence ID" value="RFF40715.1"/>
    <property type="molecule type" value="Genomic_DNA"/>
</dbReference>
<name>A0A3E1KNI1_9XANT</name>
<evidence type="ECO:0000313" key="1">
    <source>
        <dbReference type="EMBL" id="RFF40715.1"/>
    </source>
</evidence>
<organism evidence="1 2">
    <name type="scientific">Xanthomonas nasturtii</name>
    <dbReference type="NCBI Taxonomy" id="1843581"/>
    <lineage>
        <taxon>Bacteria</taxon>
        <taxon>Pseudomonadati</taxon>
        <taxon>Pseudomonadota</taxon>
        <taxon>Gammaproteobacteria</taxon>
        <taxon>Lysobacterales</taxon>
        <taxon>Lysobacteraceae</taxon>
        <taxon>Xanthomonas</taxon>
    </lineage>
</organism>
<sequence>MRMRQKTYPSDMSREQFAHVLPILEQARKRTKPRRVDLYE</sequence>
<feature type="non-terminal residue" evidence="1">
    <location>
        <position position="40"/>
    </location>
</feature>
<evidence type="ECO:0000313" key="2">
    <source>
        <dbReference type="Proteomes" id="UP000259570"/>
    </source>
</evidence>
<gene>
    <name evidence="1" type="ORF">DZD52_06910</name>
</gene>
<accession>A0A3E1KNI1</accession>
<dbReference type="Proteomes" id="UP000259570">
    <property type="component" value="Unassembled WGS sequence"/>
</dbReference>
<proteinExistence type="predicted"/>
<reference evidence="1 2" key="1">
    <citation type="submission" date="2018-08" db="EMBL/GenBank/DDBJ databases">
        <title>Genome sequencing of X. nasturtii WHRI 8984.</title>
        <authorList>
            <person name="Studholme D.J."/>
            <person name="Mchugh J."/>
            <person name="Vicente J."/>
        </authorList>
    </citation>
    <scope>NUCLEOTIDE SEQUENCE [LARGE SCALE GENOMIC DNA]</scope>
    <source>
        <strain evidence="1 2">WHRI 8984</strain>
    </source>
</reference>
<dbReference type="AlphaFoldDB" id="A0A3E1KNI1"/>
<protein>
    <submittedName>
        <fullName evidence="1">IS5/IS1182 family transposase</fullName>
    </submittedName>
</protein>
<comment type="caution">
    <text evidence="1">The sequence shown here is derived from an EMBL/GenBank/DDBJ whole genome shotgun (WGS) entry which is preliminary data.</text>
</comment>